<dbReference type="CDD" id="cd03786">
    <property type="entry name" value="GTB_UDP-GlcNAc_2-Epimerase"/>
    <property type="match status" value="1"/>
</dbReference>
<dbReference type="GO" id="GO:0016853">
    <property type="term" value="F:isomerase activity"/>
    <property type="evidence" value="ECO:0007669"/>
    <property type="project" value="UniProtKB-KW"/>
</dbReference>
<dbReference type="OrthoDB" id="9803238at2"/>
<gene>
    <name evidence="3" type="ORF">DND132_2429</name>
</gene>
<dbReference type="Pfam" id="PF02350">
    <property type="entry name" value="Epimerase_2"/>
    <property type="match status" value="1"/>
</dbReference>
<keyword evidence="4" id="KW-1185">Reference proteome</keyword>
<dbReference type="InterPro" id="IPR003331">
    <property type="entry name" value="UDP_GlcNAc_Epimerase_2_dom"/>
</dbReference>
<dbReference type="SMR" id="F0JC59"/>
<dbReference type="HOGENOM" id="CLU_041674_0_1_7"/>
<keyword evidence="1" id="KW-0413">Isomerase</keyword>
<evidence type="ECO:0000259" key="2">
    <source>
        <dbReference type="Pfam" id="PF02350"/>
    </source>
</evidence>
<proteinExistence type="inferred from homology"/>
<comment type="similarity">
    <text evidence="1">Belongs to the UDP-N-acetylglucosamine 2-epimerase family.</text>
</comment>
<organism evidence="3 4">
    <name type="scientific">Pseudodesulfovibrio mercurii</name>
    <dbReference type="NCBI Taxonomy" id="641491"/>
    <lineage>
        <taxon>Bacteria</taxon>
        <taxon>Pseudomonadati</taxon>
        <taxon>Thermodesulfobacteriota</taxon>
        <taxon>Desulfovibrionia</taxon>
        <taxon>Desulfovibrionales</taxon>
        <taxon>Desulfovibrionaceae</taxon>
    </lineage>
</organism>
<dbReference type="KEGG" id="ddn:DND132_2429"/>
<dbReference type="Gene3D" id="3.40.50.2000">
    <property type="entry name" value="Glycogen Phosphorylase B"/>
    <property type="match status" value="2"/>
</dbReference>
<dbReference type="eggNOG" id="COG0381">
    <property type="taxonomic scope" value="Bacteria"/>
</dbReference>
<dbReference type="AlphaFoldDB" id="F0JC59"/>
<evidence type="ECO:0000313" key="3">
    <source>
        <dbReference type="EMBL" id="EGB15632.1"/>
    </source>
</evidence>
<evidence type="ECO:0000256" key="1">
    <source>
        <dbReference type="RuleBase" id="RU003513"/>
    </source>
</evidence>
<dbReference type="InterPro" id="IPR029767">
    <property type="entry name" value="WecB-like"/>
</dbReference>
<dbReference type="EMBL" id="CP003220">
    <property type="protein sequence ID" value="EGB15632.1"/>
    <property type="molecule type" value="Genomic_DNA"/>
</dbReference>
<dbReference type="SUPFAM" id="SSF53756">
    <property type="entry name" value="UDP-Glycosyltransferase/glycogen phosphorylase"/>
    <property type="match status" value="1"/>
</dbReference>
<dbReference type="Proteomes" id="UP000007845">
    <property type="component" value="Chromosome"/>
</dbReference>
<accession>F0JC59</accession>
<feature type="domain" description="UDP-N-acetylglucosamine 2-epimerase" evidence="2">
    <location>
        <begin position="36"/>
        <end position="363"/>
    </location>
</feature>
<dbReference type="RefSeq" id="WP_014323058.1">
    <property type="nucleotide sequence ID" value="NC_016803.1"/>
</dbReference>
<sequence>METIRLTTVVGARPQFIKAAALSRAFAAHNAAGRGPAIAEYLVHTGQHYDHAMSQTFFDELGIAEPDVNLGVGSGSHGTQTARMLEGLERILAARRPDAVVVYGDTNSTLAGGLAAAKLGVPVVHVEAGLRSFDKAMPEELNRVLTDHLSNLLLCPTRAAVDNLRRESLIRGVVLAGDVMYDSLLHHREQALRAAPPLAGLTPGGYLLATVHRAANTDDGERLKAILSGLGAMARTAPVVLVLHPRTRRAMESLGLAVPEGVRAEPPLPYLAMVRLQAEALGVVTDSGGMQKEAFFLGRPCLTLREETEWTETVDLGANTLAGTDNAAMTGWLAAVLRGERTLPGDARPYGDGRAAERMVEAVVEHFCRG</sequence>
<protein>
    <submittedName>
        <fullName evidence="3">UDP-N-acetylglucosamine 2-epimerase</fullName>
    </submittedName>
</protein>
<dbReference type="PANTHER" id="PTHR43174:SF1">
    <property type="entry name" value="UDP-N-ACETYLGLUCOSAMINE 2-EPIMERASE"/>
    <property type="match status" value="1"/>
</dbReference>
<reference evidence="3 4" key="1">
    <citation type="journal article" date="2011" name="J. Bacteriol.">
        <title>Genome sequence of the mercury-methylating strain Desulfovibrio desulfuricans ND132.</title>
        <authorList>
            <person name="Brown S.D."/>
            <person name="Gilmour C.C."/>
            <person name="Kucken A.M."/>
            <person name="Wall J.D."/>
            <person name="Elias D.A."/>
            <person name="Brandt C.C."/>
            <person name="Podar M."/>
            <person name="Chertkov O."/>
            <person name="Held B."/>
            <person name="Bruce D.C."/>
            <person name="Detter J.C."/>
            <person name="Tapia R."/>
            <person name="Han C.S."/>
            <person name="Goodwin L.A."/>
            <person name="Cheng J.F."/>
            <person name="Pitluck S."/>
            <person name="Woyke T."/>
            <person name="Mikhailova N."/>
            <person name="Ivanova N.N."/>
            <person name="Han J."/>
            <person name="Lucas S."/>
            <person name="Lapidus A.L."/>
            <person name="Land M.L."/>
            <person name="Hauser L.J."/>
            <person name="Palumbo A.V."/>
        </authorList>
    </citation>
    <scope>NUCLEOTIDE SEQUENCE [LARGE SCALE GENOMIC DNA]</scope>
    <source>
        <strain evidence="3 4">ND132</strain>
    </source>
</reference>
<dbReference type="NCBIfam" id="TIGR00236">
    <property type="entry name" value="wecB"/>
    <property type="match status" value="1"/>
</dbReference>
<evidence type="ECO:0000313" key="4">
    <source>
        <dbReference type="Proteomes" id="UP000007845"/>
    </source>
</evidence>
<name>F0JC59_9BACT</name>
<dbReference type="PANTHER" id="PTHR43174">
    <property type="entry name" value="UDP-N-ACETYLGLUCOSAMINE 2-EPIMERASE"/>
    <property type="match status" value="1"/>
</dbReference>
<dbReference type="STRING" id="641491.DND132_2429"/>